<comment type="caution">
    <text evidence="2">The sequence shown here is derived from an EMBL/GenBank/DDBJ whole genome shotgun (WGS) entry which is preliminary data.</text>
</comment>
<proteinExistence type="predicted"/>
<name>A0A5B7D3Y0_PORTR</name>
<keyword evidence="1" id="KW-1133">Transmembrane helix</keyword>
<gene>
    <name evidence="2" type="ORF">E2C01_008092</name>
</gene>
<dbReference type="AlphaFoldDB" id="A0A5B7D3Y0"/>
<evidence type="ECO:0000313" key="2">
    <source>
        <dbReference type="EMBL" id="MPC15306.1"/>
    </source>
</evidence>
<protein>
    <submittedName>
        <fullName evidence="2">Uncharacterized protein</fullName>
    </submittedName>
</protein>
<keyword evidence="1" id="KW-0812">Transmembrane</keyword>
<evidence type="ECO:0000256" key="1">
    <source>
        <dbReference type="SAM" id="Phobius"/>
    </source>
</evidence>
<sequence length="57" mass="6603">MQYIKGDLLAYIRMCGAGLMESDEEDVATPVSDHKKLNFHYITLCLLSCFIFHILFF</sequence>
<evidence type="ECO:0000313" key="3">
    <source>
        <dbReference type="Proteomes" id="UP000324222"/>
    </source>
</evidence>
<organism evidence="2 3">
    <name type="scientific">Portunus trituberculatus</name>
    <name type="common">Swimming crab</name>
    <name type="synonym">Neptunus trituberculatus</name>
    <dbReference type="NCBI Taxonomy" id="210409"/>
    <lineage>
        <taxon>Eukaryota</taxon>
        <taxon>Metazoa</taxon>
        <taxon>Ecdysozoa</taxon>
        <taxon>Arthropoda</taxon>
        <taxon>Crustacea</taxon>
        <taxon>Multicrustacea</taxon>
        <taxon>Malacostraca</taxon>
        <taxon>Eumalacostraca</taxon>
        <taxon>Eucarida</taxon>
        <taxon>Decapoda</taxon>
        <taxon>Pleocyemata</taxon>
        <taxon>Brachyura</taxon>
        <taxon>Eubrachyura</taxon>
        <taxon>Portunoidea</taxon>
        <taxon>Portunidae</taxon>
        <taxon>Portuninae</taxon>
        <taxon>Portunus</taxon>
    </lineage>
</organism>
<dbReference type="Proteomes" id="UP000324222">
    <property type="component" value="Unassembled WGS sequence"/>
</dbReference>
<keyword evidence="1" id="KW-0472">Membrane</keyword>
<accession>A0A5B7D3Y0</accession>
<dbReference type="EMBL" id="VSRR010000416">
    <property type="protein sequence ID" value="MPC15306.1"/>
    <property type="molecule type" value="Genomic_DNA"/>
</dbReference>
<keyword evidence="3" id="KW-1185">Reference proteome</keyword>
<reference evidence="2 3" key="1">
    <citation type="submission" date="2019-05" db="EMBL/GenBank/DDBJ databases">
        <title>Another draft genome of Portunus trituberculatus and its Hox gene families provides insights of decapod evolution.</title>
        <authorList>
            <person name="Jeong J.-H."/>
            <person name="Song I."/>
            <person name="Kim S."/>
            <person name="Choi T."/>
            <person name="Kim D."/>
            <person name="Ryu S."/>
            <person name="Kim W."/>
        </authorList>
    </citation>
    <scope>NUCLEOTIDE SEQUENCE [LARGE SCALE GENOMIC DNA]</scope>
    <source>
        <tissue evidence="2">Muscle</tissue>
    </source>
</reference>
<feature type="transmembrane region" description="Helical" evidence="1">
    <location>
        <begin position="39"/>
        <end position="56"/>
    </location>
</feature>